<evidence type="ECO:0000256" key="4">
    <source>
        <dbReference type="ARBA" id="ARBA00022801"/>
    </source>
</evidence>
<evidence type="ECO:0000313" key="9">
    <source>
        <dbReference type="RefSeq" id="XP_010263320.1"/>
    </source>
</evidence>
<evidence type="ECO:0000256" key="1">
    <source>
        <dbReference type="ARBA" id="ARBA00011982"/>
    </source>
</evidence>
<dbReference type="KEGG" id="nnu:104601614"/>
<dbReference type="InterPro" id="IPR000157">
    <property type="entry name" value="TIR_dom"/>
</dbReference>
<evidence type="ECO:0000256" key="2">
    <source>
        <dbReference type="ARBA" id="ARBA00022614"/>
    </source>
</evidence>
<dbReference type="PANTHER" id="PTHR11017:SF271">
    <property type="entry name" value="DISEASE RESISTANCE PROTEIN (TIR-NBS-LRR CLASS) FAMILY"/>
    <property type="match status" value="1"/>
</dbReference>
<dbReference type="PROSITE" id="PS51450">
    <property type="entry name" value="LRR"/>
    <property type="match status" value="3"/>
</dbReference>
<dbReference type="OrthoDB" id="1901675at2759"/>
<evidence type="ECO:0000256" key="3">
    <source>
        <dbReference type="ARBA" id="ARBA00022737"/>
    </source>
</evidence>
<keyword evidence="6" id="KW-0520">NAD</keyword>
<dbReference type="InterPro" id="IPR058546">
    <property type="entry name" value="RPS4B/Roq1-like_LRR"/>
</dbReference>
<dbReference type="SUPFAM" id="SSF52058">
    <property type="entry name" value="L domain-like"/>
    <property type="match status" value="2"/>
</dbReference>
<dbReference type="SMART" id="SM00369">
    <property type="entry name" value="LRR_TYP"/>
    <property type="match status" value="4"/>
</dbReference>
<dbReference type="AlphaFoldDB" id="A0A1U8ACZ2"/>
<dbReference type="InterPro" id="IPR003591">
    <property type="entry name" value="Leu-rich_rpt_typical-subtyp"/>
</dbReference>
<reference evidence="9" key="1">
    <citation type="submission" date="2025-08" db="UniProtKB">
        <authorList>
            <consortium name="RefSeq"/>
        </authorList>
    </citation>
    <scope>IDENTIFICATION</scope>
</reference>
<gene>
    <name evidence="9" type="primary">LOC104601614</name>
</gene>
<dbReference type="SUPFAM" id="SSF52200">
    <property type="entry name" value="Toll/Interleukin receptor TIR domain"/>
    <property type="match status" value="1"/>
</dbReference>
<dbReference type="GO" id="GO:0007165">
    <property type="term" value="P:signal transduction"/>
    <property type="evidence" value="ECO:0007669"/>
    <property type="project" value="InterPro"/>
</dbReference>
<dbReference type="Pfam" id="PF01582">
    <property type="entry name" value="TIR"/>
    <property type="match status" value="1"/>
</dbReference>
<dbReference type="InterPro" id="IPR032675">
    <property type="entry name" value="LRR_dom_sf"/>
</dbReference>
<dbReference type="Gene3D" id="3.80.10.10">
    <property type="entry name" value="Ribonuclease Inhibitor"/>
    <property type="match status" value="3"/>
</dbReference>
<dbReference type="Pfam" id="PF23282">
    <property type="entry name" value="WHD_ROQ1"/>
    <property type="match status" value="1"/>
</dbReference>
<dbReference type="InterPro" id="IPR058192">
    <property type="entry name" value="WHD_ROQ1-like"/>
</dbReference>
<sequence length="1151" mass="130316">MAATRTGRNYDVFLSFRGEDSNSYFIDHLYTALDERGIRTFRDDDQLKTGENISSELLNAIEESRASIIVFTVNYASSTWCLDKLVKILECRKTGGRLVLPVFFDADPSDVRKQSGSYEEAFARHEEEYYEVVKMKEKVQRWRTALTEAANLAGWDVRNANKRNQSKFIRGIVEVVLATLNQTHLNVATYPVGINSRLEDLKSLLNLWSNDVHIVGICGMGGIGKTTIAKAVYNALFRKFEGGCFLASVRETLEQPDGLLDLQRKLLSDILLKEDVKMSNVDRGTHLLKERLSCKRVLVILDDVAYSNQLNLLAIKRNCFGMGSRIIITTRDEHVLHELEVDCIYKVKELDEHESIRLFSWHAFRKDQPMAEFIELTKCIVSYVGGLPLALEVLGCFLSDNRSILEWKSALDKLKRIPYNQIQKKLRLCFDALDDKEKSIFLDIACFFIGMDKDYAVKILDSCGFFSEFGINVLIRRFLLTINEKNELRMHDLIRDMGRRIVHEESPKEPGKRSRLWFHKDVHDVLTKSTGTEEVQGLSLRNLPRSSRVCCSAEALRKMHKLRLLQLHFVDITGDFRHCSRELRWLCWHGFPLKFIPSKFYLENLVVLDMQRSKLEKVWKELKVLKNLKVLNLSHSICLTSTPDFIGLPNLEKLFLEGCTSLVEVHHSIGNLQGLVVLNLKDCRNLRSLPSSICKLKFLEDLNLSGCSGLERPLSKSRRSLLGPWRFRKKNPDSITLLPPSFLGLCSIRRIDLSNCDLSEGAIPSNLGSLSSLQELDLSNNNFCTIPDNISYLSQLKLLALNGCTRLHFLPPLPQNLKILCAKGCTSMESLPNLDNLSSLQKLDIRCNNFSSLPSSVGCLTQLKFLDLDKCTRLQTLPELPSSLKYLFAKDCSSMEKLPDLRNLSSLEELDLEGSKICSLSPSISCLSQLEALWISNNERIQSLPELPPTLTNLYVDGCTSLAVTNSNNLIEIQNTEKLESLQTGIHMEGCNSLENTFRKYLLQGPSGNFDVFLPGSEVPEWFGHQNVGSSVSFEVPSILDHKIQGLSVCAVYASDEADTSLITSPCTIITNKTTGFQWDYRPGATVPVTHQDHMWLGLIPHNEFGDQLDCGDQMEIEVEMSQPLRVKKCGVQLVYESNEKGPQSKNQPFI</sequence>
<dbReference type="InterPro" id="IPR045344">
    <property type="entry name" value="C-JID"/>
</dbReference>
<dbReference type="InterPro" id="IPR002182">
    <property type="entry name" value="NB-ARC"/>
</dbReference>
<keyword evidence="3" id="KW-0677">Repeat</keyword>
<dbReference type="FunCoup" id="A0A1U8ACZ2">
    <property type="interactions" value="253"/>
</dbReference>
<dbReference type="FunFam" id="3.40.50.10140:FF:000007">
    <property type="entry name" value="Disease resistance protein (TIR-NBS-LRR class)"/>
    <property type="match status" value="1"/>
</dbReference>
<dbReference type="GO" id="GO:0043531">
    <property type="term" value="F:ADP binding"/>
    <property type="evidence" value="ECO:0007669"/>
    <property type="project" value="InterPro"/>
</dbReference>
<dbReference type="eggNOG" id="ENOG502QQJE">
    <property type="taxonomic scope" value="Eukaryota"/>
</dbReference>
<dbReference type="Pfam" id="PF23286">
    <property type="entry name" value="LRR_13"/>
    <property type="match status" value="1"/>
</dbReference>
<dbReference type="EC" id="3.2.2.6" evidence="1"/>
<dbReference type="Gene3D" id="1.10.8.430">
    <property type="entry name" value="Helical domain of apoptotic protease-activating factors"/>
    <property type="match status" value="1"/>
</dbReference>
<dbReference type="Gene3D" id="3.40.50.300">
    <property type="entry name" value="P-loop containing nucleotide triphosphate hydrolases"/>
    <property type="match status" value="1"/>
</dbReference>
<dbReference type="PRINTS" id="PR00364">
    <property type="entry name" value="DISEASERSIST"/>
</dbReference>
<keyword evidence="8" id="KW-1185">Reference proteome</keyword>
<dbReference type="InterPro" id="IPR035897">
    <property type="entry name" value="Toll_tir_struct_dom_sf"/>
</dbReference>
<dbReference type="Pfam" id="PF20160">
    <property type="entry name" value="C-JID"/>
    <property type="match status" value="1"/>
</dbReference>
<dbReference type="InterPro" id="IPR044974">
    <property type="entry name" value="Disease_R_plants"/>
</dbReference>
<comment type="catalytic activity">
    <reaction evidence="7">
        <text>NAD(+) + H2O = ADP-D-ribose + nicotinamide + H(+)</text>
        <dbReference type="Rhea" id="RHEA:16301"/>
        <dbReference type="ChEBI" id="CHEBI:15377"/>
        <dbReference type="ChEBI" id="CHEBI:15378"/>
        <dbReference type="ChEBI" id="CHEBI:17154"/>
        <dbReference type="ChEBI" id="CHEBI:57540"/>
        <dbReference type="ChEBI" id="CHEBI:57967"/>
        <dbReference type="EC" id="3.2.2.6"/>
    </reaction>
    <physiologicalReaction direction="left-to-right" evidence="7">
        <dbReference type="Rhea" id="RHEA:16302"/>
    </physiologicalReaction>
</comment>
<dbReference type="GeneID" id="104601614"/>
<dbReference type="RefSeq" id="XP_010263320.1">
    <property type="nucleotide sequence ID" value="XM_010265018.2"/>
</dbReference>
<protein>
    <recommendedName>
        <fullName evidence="1">ADP-ribosyl cyclase/cyclic ADP-ribose hydrolase</fullName>
        <ecNumber evidence="1">3.2.2.6</ecNumber>
    </recommendedName>
</protein>
<accession>A0A1U8ACZ2</accession>
<dbReference type="GO" id="GO:0006952">
    <property type="term" value="P:defense response"/>
    <property type="evidence" value="ECO:0007669"/>
    <property type="project" value="InterPro"/>
</dbReference>
<dbReference type="GO" id="GO:0061809">
    <property type="term" value="F:NAD+ nucleosidase activity, cyclic ADP-ribose generating"/>
    <property type="evidence" value="ECO:0007669"/>
    <property type="project" value="UniProtKB-EC"/>
</dbReference>
<dbReference type="PANTHER" id="PTHR11017">
    <property type="entry name" value="LEUCINE-RICH REPEAT-CONTAINING PROTEIN"/>
    <property type="match status" value="1"/>
</dbReference>
<dbReference type="OMA" id="WHAFRSS"/>
<keyword evidence="4" id="KW-0378">Hydrolase</keyword>
<dbReference type="Proteomes" id="UP000189703">
    <property type="component" value="Unplaced"/>
</dbReference>
<dbReference type="InterPro" id="IPR027417">
    <property type="entry name" value="P-loop_NTPase"/>
</dbReference>
<keyword evidence="5" id="KW-0611">Plant defense</keyword>
<dbReference type="SUPFAM" id="SSF52540">
    <property type="entry name" value="P-loop containing nucleoside triphosphate hydrolases"/>
    <property type="match status" value="1"/>
</dbReference>
<dbReference type="SMART" id="SM00364">
    <property type="entry name" value="LRR_BAC"/>
    <property type="match status" value="5"/>
</dbReference>
<evidence type="ECO:0000256" key="7">
    <source>
        <dbReference type="ARBA" id="ARBA00047304"/>
    </source>
</evidence>
<dbReference type="InterPro" id="IPR001611">
    <property type="entry name" value="Leu-rich_rpt"/>
</dbReference>
<proteinExistence type="predicted"/>
<dbReference type="Pfam" id="PF00931">
    <property type="entry name" value="NB-ARC"/>
    <property type="match status" value="1"/>
</dbReference>
<keyword evidence="2" id="KW-0433">Leucine-rich repeat</keyword>
<dbReference type="SMART" id="SM00255">
    <property type="entry name" value="TIR"/>
    <property type="match status" value="1"/>
</dbReference>
<dbReference type="PROSITE" id="PS50104">
    <property type="entry name" value="TIR"/>
    <property type="match status" value="1"/>
</dbReference>
<dbReference type="InterPro" id="IPR042197">
    <property type="entry name" value="Apaf_helical"/>
</dbReference>
<organism evidence="8 9">
    <name type="scientific">Nelumbo nucifera</name>
    <name type="common">Sacred lotus</name>
    <dbReference type="NCBI Taxonomy" id="4432"/>
    <lineage>
        <taxon>Eukaryota</taxon>
        <taxon>Viridiplantae</taxon>
        <taxon>Streptophyta</taxon>
        <taxon>Embryophyta</taxon>
        <taxon>Tracheophyta</taxon>
        <taxon>Spermatophyta</taxon>
        <taxon>Magnoliopsida</taxon>
        <taxon>Proteales</taxon>
        <taxon>Nelumbonaceae</taxon>
        <taxon>Nelumbo</taxon>
    </lineage>
</organism>
<evidence type="ECO:0000256" key="5">
    <source>
        <dbReference type="ARBA" id="ARBA00022821"/>
    </source>
</evidence>
<name>A0A1U8ACZ2_NELNU</name>
<dbReference type="Gene3D" id="3.40.50.10140">
    <property type="entry name" value="Toll/interleukin-1 receptor homology (TIR) domain"/>
    <property type="match status" value="1"/>
</dbReference>
<evidence type="ECO:0000313" key="8">
    <source>
        <dbReference type="Proteomes" id="UP000189703"/>
    </source>
</evidence>
<evidence type="ECO:0000256" key="6">
    <source>
        <dbReference type="ARBA" id="ARBA00023027"/>
    </source>
</evidence>